<dbReference type="InterPro" id="IPR014776">
    <property type="entry name" value="4pyrrole_Mease_sub2"/>
</dbReference>
<dbReference type="InterPro" id="IPR003043">
    <property type="entry name" value="Uropor_MeTrfase_CS"/>
</dbReference>
<dbReference type="InterPro" id="IPR050161">
    <property type="entry name" value="Siro_Cobalamin_biosynth"/>
</dbReference>
<dbReference type="PANTHER" id="PTHR45790">
    <property type="entry name" value="SIROHEME SYNTHASE-RELATED"/>
    <property type="match status" value="1"/>
</dbReference>
<dbReference type="GO" id="GO:0009236">
    <property type="term" value="P:cobalamin biosynthetic process"/>
    <property type="evidence" value="ECO:0007669"/>
    <property type="project" value="UniProtKB-UniPathway"/>
</dbReference>
<evidence type="ECO:0000256" key="1">
    <source>
        <dbReference type="ARBA" id="ARBA00004953"/>
    </source>
</evidence>
<dbReference type="InterPro" id="IPR006362">
    <property type="entry name" value="Cbl_synth_CobM/CibF"/>
</dbReference>
<dbReference type="PROSITE" id="PS00839">
    <property type="entry name" value="SUMT_1"/>
    <property type="match status" value="1"/>
</dbReference>
<evidence type="ECO:0000256" key="4">
    <source>
        <dbReference type="ARBA" id="ARBA00022603"/>
    </source>
</evidence>
<proteinExistence type="inferred from homology"/>
<evidence type="ECO:0000313" key="10">
    <source>
        <dbReference type="Proteomes" id="UP000534783"/>
    </source>
</evidence>
<comment type="similarity">
    <text evidence="2 7">Belongs to the precorrin methyltransferase family.</text>
</comment>
<dbReference type="GO" id="GO:0032259">
    <property type="term" value="P:methylation"/>
    <property type="evidence" value="ECO:0007669"/>
    <property type="project" value="UniProtKB-KW"/>
</dbReference>
<dbReference type="UniPathway" id="UPA00148"/>
<dbReference type="NCBIfam" id="TIGR01465">
    <property type="entry name" value="cobM_cbiF"/>
    <property type="match status" value="1"/>
</dbReference>
<reference evidence="9 10" key="1">
    <citation type="journal article" date="2020" name="Nature">
        <title>Bacterial chemolithoautotrophy via manganese oxidation.</title>
        <authorList>
            <person name="Yu H."/>
            <person name="Leadbetter J.R."/>
        </authorList>
    </citation>
    <scope>NUCLEOTIDE SEQUENCE [LARGE SCALE GENOMIC DNA]</scope>
    <source>
        <strain evidence="9 10">Mn-1</strain>
    </source>
</reference>
<dbReference type="RefSeq" id="WP_168063539.1">
    <property type="nucleotide sequence ID" value="NZ_VTOW01000008.1"/>
</dbReference>
<keyword evidence="6" id="KW-0949">S-adenosyl-L-methionine</keyword>
<evidence type="ECO:0000313" key="9">
    <source>
        <dbReference type="EMBL" id="NKE73580.1"/>
    </source>
</evidence>
<dbReference type="InterPro" id="IPR014777">
    <property type="entry name" value="4pyrrole_Mease_sub1"/>
</dbReference>
<dbReference type="Proteomes" id="UP000534783">
    <property type="component" value="Unassembled WGS sequence"/>
</dbReference>
<gene>
    <name evidence="9" type="primary">cobM</name>
    <name evidence="9" type="ORF">MNODULE_22730</name>
</gene>
<comment type="caution">
    <text evidence="9">The sequence shown here is derived from an EMBL/GenBank/DDBJ whole genome shotgun (WGS) entry which is preliminary data.</text>
</comment>
<comment type="pathway">
    <text evidence="1">Cofactor biosynthesis; adenosylcobalamin biosynthesis.</text>
</comment>
<evidence type="ECO:0000256" key="6">
    <source>
        <dbReference type="ARBA" id="ARBA00022691"/>
    </source>
</evidence>
<dbReference type="SUPFAM" id="SSF53790">
    <property type="entry name" value="Tetrapyrrole methylase"/>
    <property type="match status" value="1"/>
</dbReference>
<dbReference type="AlphaFoldDB" id="A0A7X6DUC6"/>
<protein>
    <submittedName>
        <fullName evidence="9">Precorrin-4 C(11)-methyltransferase</fullName>
        <ecNumber evidence="9">2.1.1.133</ecNumber>
    </submittedName>
</protein>
<keyword evidence="10" id="KW-1185">Reference proteome</keyword>
<accession>A0A7X6DUC6</accession>
<dbReference type="CDD" id="cd11641">
    <property type="entry name" value="Precorrin-4_C11-MT"/>
    <property type="match status" value="1"/>
</dbReference>
<keyword evidence="5 7" id="KW-0808">Transferase</keyword>
<feature type="domain" description="Tetrapyrrole methylase" evidence="8">
    <location>
        <begin position="5"/>
        <end position="210"/>
    </location>
</feature>
<dbReference type="GO" id="GO:0046026">
    <property type="term" value="F:precorrin-4 C11-methyltransferase activity"/>
    <property type="evidence" value="ECO:0007669"/>
    <property type="project" value="UniProtKB-EC"/>
</dbReference>
<dbReference type="InterPro" id="IPR035996">
    <property type="entry name" value="4pyrrol_Methylase_sf"/>
</dbReference>
<dbReference type="Pfam" id="PF00590">
    <property type="entry name" value="TP_methylase"/>
    <property type="match status" value="1"/>
</dbReference>
<organism evidence="9 10">
    <name type="scientific">Candidatus Manganitrophus noduliformans</name>
    <dbReference type="NCBI Taxonomy" id="2606439"/>
    <lineage>
        <taxon>Bacteria</taxon>
        <taxon>Pseudomonadati</taxon>
        <taxon>Nitrospirota</taxon>
        <taxon>Nitrospiria</taxon>
        <taxon>Candidatus Troglogloeales</taxon>
        <taxon>Candidatus Manganitrophaceae</taxon>
        <taxon>Candidatus Manganitrophus</taxon>
    </lineage>
</organism>
<evidence type="ECO:0000259" key="8">
    <source>
        <dbReference type="Pfam" id="PF00590"/>
    </source>
</evidence>
<keyword evidence="3" id="KW-0169">Cobalamin biosynthesis</keyword>
<dbReference type="Gene3D" id="3.30.950.10">
    <property type="entry name" value="Methyltransferase, Cobalt-precorrin-4 Transmethylase, Domain 2"/>
    <property type="match status" value="1"/>
</dbReference>
<evidence type="ECO:0000256" key="5">
    <source>
        <dbReference type="ARBA" id="ARBA00022679"/>
    </source>
</evidence>
<evidence type="ECO:0000256" key="3">
    <source>
        <dbReference type="ARBA" id="ARBA00022573"/>
    </source>
</evidence>
<dbReference type="EMBL" id="VTOW01000008">
    <property type="protein sequence ID" value="NKE73580.1"/>
    <property type="molecule type" value="Genomic_DNA"/>
</dbReference>
<evidence type="ECO:0000256" key="2">
    <source>
        <dbReference type="ARBA" id="ARBA00005879"/>
    </source>
</evidence>
<keyword evidence="4 7" id="KW-0489">Methyltransferase</keyword>
<evidence type="ECO:0000256" key="7">
    <source>
        <dbReference type="RuleBase" id="RU003960"/>
    </source>
</evidence>
<sequence length="254" mass="27795">MTPGKIYLVGAGPGDPELLTVKGMRLLQEADLILYAGSLVNPVVLQFARPNAVLYDSAGMILEEIVRILIEAARTGKKVVRLASGDPSLFGAMGEMTEPVLKAGLEFEVVPGVSSFLAGAASLKRELTVPEVSQTVILTRCEGRTPMPDLEKLVELARHRSTMVIFLSVHLAGKIERELLSVYPAETPVAIVYRASWEDEKIVRGRLSDLHDLIKENQITKTALIYVGEFLASEGTRSRLYDATFSHGYRKASE</sequence>
<dbReference type="PANTHER" id="PTHR45790:SF4">
    <property type="entry name" value="COBALT-PRECORRIN-4 C(11)-METHYLTRANSFERASE"/>
    <property type="match status" value="1"/>
</dbReference>
<dbReference type="Gene3D" id="3.40.1010.10">
    <property type="entry name" value="Cobalt-precorrin-4 Transmethylase, Domain 1"/>
    <property type="match status" value="1"/>
</dbReference>
<dbReference type="PROSITE" id="PS00840">
    <property type="entry name" value="SUMT_2"/>
    <property type="match status" value="1"/>
</dbReference>
<dbReference type="InterPro" id="IPR000878">
    <property type="entry name" value="4pyrrol_Mease"/>
</dbReference>
<dbReference type="EC" id="2.1.1.133" evidence="9"/>
<name>A0A7X6DUC6_9BACT</name>